<keyword evidence="2" id="KW-0040">ANK repeat</keyword>
<name>A0A9P0AEX3_BEMTA</name>
<dbReference type="AlphaFoldDB" id="A0A9P0AEX3"/>
<dbReference type="PANTHER" id="PTHR24198:SF165">
    <property type="entry name" value="ANKYRIN REPEAT-CONTAINING PROTEIN-RELATED"/>
    <property type="match status" value="1"/>
</dbReference>
<dbReference type="SMART" id="SM00248">
    <property type="entry name" value="ANK"/>
    <property type="match status" value="6"/>
</dbReference>
<evidence type="ECO:0000313" key="3">
    <source>
        <dbReference type="EMBL" id="CAH0389768.1"/>
    </source>
</evidence>
<gene>
    <name evidence="3" type="ORF">BEMITA_LOCUS8561</name>
</gene>
<evidence type="ECO:0000313" key="4">
    <source>
        <dbReference type="Proteomes" id="UP001152759"/>
    </source>
</evidence>
<dbReference type="PRINTS" id="PR01415">
    <property type="entry name" value="ANKYRIN"/>
</dbReference>
<dbReference type="InterPro" id="IPR036770">
    <property type="entry name" value="Ankyrin_rpt-contain_sf"/>
</dbReference>
<protein>
    <recommendedName>
        <fullName evidence="5">Ankyrin repeat protein</fullName>
    </recommendedName>
</protein>
<reference evidence="3" key="1">
    <citation type="submission" date="2021-12" db="EMBL/GenBank/DDBJ databases">
        <authorList>
            <person name="King R."/>
        </authorList>
    </citation>
    <scope>NUCLEOTIDE SEQUENCE</scope>
</reference>
<dbReference type="GO" id="GO:0005737">
    <property type="term" value="C:cytoplasm"/>
    <property type="evidence" value="ECO:0007669"/>
    <property type="project" value="TreeGrafter"/>
</dbReference>
<dbReference type="Pfam" id="PF12796">
    <property type="entry name" value="Ank_2"/>
    <property type="match status" value="2"/>
</dbReference>
<dbReference type="Gene3D" id="1.25.40.20">
    <property type="entry name" value="Ankyrin repeat-containing domain"/>
    <property type="match status" value="2"/>
</dbReference>
<evidence type="ECO:0008006" key="5">
    <source>
        <dbReference type="Google" id="ProtNLM"/>
    </source>
</evidence>
<dbReference type="PANTHER" id="PTHR24198">
    <property type="entry name" value="ANKYRIN REPEAT AND PROTEIN KINASE DOMAIN-CONTAINING PROTEIN"/>
    <property type="match status" value="1"/>
</dbReference>
<dbReference type="InterPro" id="IPR002110">
    <property type="entry name" value="Ankyrin_rpt"/>
</dbReference>
<proteinExistence type="predicted"/>
<sequence length="441" mass="49594">MEFRHPLKIPAVDNGKLKEDDPLIRAIEAKDLETVRFLIETNDKYKPRIQEDPELLITAVSRENVELVELLIHHGANVNAKSQEGPTPLSQAVALNNIEMTRLLISKGADLKNDTESLILAVEWDSKDVVEILLQNGANPNARGQGVEFAIFAKGFERCINKLHRGRTALHLAADWNQEETLRLLLAYGADVDRKTLNGHPAGTPLFIAVSKDRVDIVRVLLESDAVMDAYDFERAADHAATLRRWHILEIFLDFFFNKPEISLESGIYHHPIVKRSILADHPQPSKLRRHLFKAHAAEVKVPTNLKPLINDIAVSYPEEYDACTLEIQPLKTQYIGDSDVTFFQLLVADLNSLAVLARNDSISSGLELAVKEKKFPFYGSILTSQLRKGVARRDLMERGIALSPRLVPDFQLPDLVVERVLQYLSNKDINAFIGACSLRK</sequence>
<keyword evidence="1" id="KW-0677">Repeat</keyword>
<evidence type="ECO:0000256" key="1">
    <source>
        <dbReference type="ARBA" id="ARBA00022737"/>
    </source>
</evidence>
<evidence type="ECO:0000256" key="2">
    <source>
        <dbReference type="ARBA" id="ARBA00023043"/>
    </source>
</evidence>
<dbReference type="SUPFAM" id="SSF48403">
    <property type="entry name" value="Ankyrin repeat"/>
    <property type="match status" value="1"/>
</dbReference>
<organism evidence="3 4">
    <name type="scientific">Bemisia tabaci</name>
    <name type="common">Sweetpotato whitefly</name>
    <name type="synonym">Aleurodes tabaci</name>
    <dbReference type="NCBI Taxonomy" id="7038"/>
    <lineage>
        <taxon>Eukaryota</taxon>
        <taxon>Metazoa</taxon>
        <taxon>Ecdysozoa</taxon>
        <taxon>Arthropoda</taxon>
        <taxon>Hexapoda</taxon>
        <taxon>Insecta</taxon>
        <taxon>Pterygota</taxon>
        <taxon>Neoptera</taxon>
        <taxon>Paraneoptera</taxon>
        <taxon>Hemiptera</taxon>
        <taxon>Sternorrhyncha</taxon>
        <taxon>Aleyrodoidea</taxon>
        <taxon>Aleyrodidae</taxon>
        <taxon>Aleyrodinae</taxon>
        <taxon>Bemisia</taxon>
    </lineage>
</organism>
<dbReference type="EMBL" id="OU963866">
    <property type="protein sequence ID" value="CAH0389768.1"/>
    <property type="molecule type" value="Genomic_DNA"/>
</dbReference>
<accession>A0A9P0AEX3</accession>
<keyword evidence="4" id="KW-1185">Reference proteome</keyword>
<dbReference type="Proteomes" id="UP001152759">
    <property type="component" value="Chromosome 5"/>
</dbReference>